<organism evidence="1 2">
    <name type="scientific">Brachionus plicatilis</name>
    <name type="common">Marine rotifer</name>
    <name type="synonym">Brachionus muelleri</name>
    <dbReference type="NCBI Taxonomy" id="10195"/>
    <lineage>
        <taxon>Eukaryota</taxon>
        <taxon>Metazoa</taxon>
        <taxon>Spiralia</taxon>
        <taxon>Gnathifera</taxon>
        <taxon>Rotifera</taxon>
        <taxon>Eurotatoria</taxon>
        <taxon>Monogononta</taxon>
        <taxon>Pseudotrocha</taxon>
        <taxon>Ploima</taxon>
        <taxon>Brachionidae</taxon>
        <taxon>Brachionus</taxon>
    </lineage>
</organism>
<keyword evidence="2" id="KW-1185">Reference proteome</keyword>
<dbReference type="AlphaFoldDB" id="A0A3M7RLG2"/>
<proteinExistence type="predicted"/>
<accession>A0A3M7RLG2</accession>
<reference evidence="1 2" key="1">
    <citation type="journal article" date="2018" name="Sci. Rep.">
        <title>Genomic signatures of local adaptation to the degree of environmental predictability in rotifers.</title>
        <authorList>
            <person name="Franch-Gras L."/>
            <person name="Hahn C."/>
            <person name="Garcia-Roger E.M."/>
            <person name="Carmona M.J."/>
            <person name="Serra M."/>
            <person name="Gomez A."/>
        </authorList>
    </citation>
    <scope>NUCLEOTIDE SEQUENCE [LARGE SCALE GENOMIC DNA]</scope>
    <source>
        <strain evidence="1">HYR1</strain>
    </source>
</reference>
<gene>
    <name evidence="1" type="ORF">BpHYR1_020998</name>
</gene>
<evidence type="ECO:0000313" key="1">
    <source>
        <dbReference type="EMBL" id="RNA24402.1"/>
    </source>
</evidence>
<protein>
    <submittedName>
        <fullName evidence="1">Uncharacterized protein</fullName>
    </submittedName>
</protein>
<name>A0A3M7RLG2_BRAPC</name>
<sequence length="806" mass="89547">MHKLMIPEFKLRIFDQLNKSDQESPRMRSVHNQPFQQHPGNLFLNGFGVCLGEQIEQNASKVMSVTVWIAELIGNGIDEQVAALAVQVGDQRLKYINESAVDGVSKIGMSGSEALGAERLNAIRAHVHDQRVHQLNVVLGAEFGRRLQIGAQLAQKRNGRPTLNVRVQVALELVGHVVHVRKGYLWRARVNVGDHIGRERIGQLHASRKCAQHQISQLDAVGGHHVAELVVRIAQKLRKVVQQHKKETKRALLAEQAGVHVPRFDGLVGRGLAHLKHLGHEEAVGDELEPGVGKAGRLARSDYVVHIDERLQHRVNDGLQVVLGQRGLEQQHEEQPLKGHRLELARLGLLVEEQAAGHQTQHLVEQIYLVDVLDKGIQPLVAGGPLTLADEHVARFHAALGADAKKSGDHVVGFEEALRVHLQHKLLKGLGVFFERQHRVVLYPLGGGVEASVAAHVIRYFVVHANHFDGVLELGVLLGEPRHRRYARHRLEQVGELDVVVHARVLYVEKAQKLVGNRQRLAIAALHKLGQVQVHRLLAEQLVLEQNGDALHRVLYVLVALEPDFLHLLEDPVAGTEALVVEYYFEQVDVAVAVLGEQDVVGVFDQGVAFEQVGDELFEQVGGAVRLLGHFEVVDGEHQVLEVERQKVAVGHARYFVADGEHAVVVVHVHVVVLVEVGLGDPFLGVYFEAGQIFAELFVHAELVRADRAHFEPDLLGHLFVLVVERGRVVVGARLRLRHQSGVKFHLELSLQLNDRPLYGYLLQVAHAKLDVILNNDAARVVYHVLVNIGQVGRQRLAKLNFESVE</sequence>
<dbReference type="EMBL" id="REGN01003128">
    <property type="protein sequence ID" value="RNA24402.1"/>
    <property type="molecule type" value="Genomic_DNA"/>
</dbReference>
<comment type="caution">
    <text evidence="1">The sequence shown here is derived from an EMBL/GenBank/DDBJ whole genome shotgun (WGS) entry which is preliminary data.</text>
</comment>
<dbReference type="Proteomes" id="UP000276133">
    <property type="component" value="Unassembled WGS sequence"/>
</dbReference>
<evidence type="ECO:0000313" key="2">
    <source>
        <dbReference type="Proteomes" id="UP000276133"/>
    </source>
</evidence>